<dbReference type="EMBL" id="SDIL01000061">
    <property type="protein sequence ID" value="RXK37748.1"/>
    <property type="molecule type" value="Genomic_DNA"/>
</dbReference>
<evidence type="ECO:0000256" key="1">
    <source>
        <dbReference type="SAM" id="SignalP"/>
    </source>
</evidence>
<dbReference type="Pfam" id="PF05686">
    <property type="entry name" value="Glyco_transf_90"/>
    <property type="match status" value="1"/>
</dbReference>
<sequence length="633" mass="73107">MFRLRASRATLFLSFLLVLAASLIFLSPHGHLTPSHDDPAHPPFDLGLSGQNSWLNFISQSSSALFQSVADLPGLQYGTDGLVRGWEDVHELVEHGGVGLKKKDRKRLKEVRDRHPIETLIELGKQRWETLLARQSKTLPQAVTEYTRRYNRAPPKGFEEWWQFCKRNKVRIVDDYDQINRDIEPFLALSPELFRRRLIIRRVDLSPTTESILSGERAVSVRAKALFNLLEPIAQYFYTDVTFYGSDHDMGKNLLGDDQRQAALEAVREGRFLTEMDLKGYEKTQGRVAVGGLASACPEGSPAWNRSLDIQEGRMVGPLTERETTFIYDHQTASDFCVHPRLTHLHGALSFDTPRDTVLRPLFQYSKLSLNPEFLTTPLEAFANLSSSAAQEKYSPWEEKTVNKLFWRGSGTGDAYSKRKNYNWRQSHRTRLALMAQRRDGDEEVWVKRGREWEKEKWGVGKLNEAYLDVGMSGKPHQCKQEDGTCDEMASEIKFLDRVPQEKAAQYKYVFDVDGNGWSSRFHRLLSSGSVVLKSTIYPEWYSDWMIPWYHYIPCKVDYSDIYHIMSFFSGSPEGRVAGRDDLAQEIAMHGREFTEEFWRWEDMQAYMFRLLLEYARLAAPDRQTASYHKSYT</sequence>
<feature type="chain" id="PRO_5020263189" description="Glycosyl transferase CAP10 domain-containing protein" evidence="1">
    <location>
        <begin position="21"/>
        <end position="633"/>
    </location>
</feature>
<keyword evidence="4" id="KW-1185">Reference proteome</keyword>
<proteinExistence type="predicted"/>
<feature type="signal peptide" evidence="1">
    <location>
        <begin position="1"/>
        <end position="20"/>
    </location>
</feature>
<dbReference type="PANTHER" id="PTHR12203">
    <property type="entry name" value="KDEL LYS-ASP-GLU-LEU CONTAINING - RELATED"/>
    <property type="match status" value="1"/>
</dbReference>
<evidence type="ECO:0000313" key="3">
    <source>
        <dbReference type="EMBL" id="RXK37748.1"/>
    </source>
</evidence>
<accession>A0A4Q1BJ74</accession>
<keyword evidence="1" id="KW-0732">Signal</keyword>
<dbReference type="InterPro" id="IPR051091">
    <property type="entry name" value="O-Glucosyltr/Glycosyltrsf_90"/>
</dbReference>
<comment type="caution">
    <text evidence="3">The sequence shown here is derived from an EMBL/GenBank/DDBJ whole genome shotgun (WGS) entry which is preliminary data.</text>
</comment>
<dbReference type="Proteomes" id="UP000289152">
    <property type="component" value="Unassembled WGS sequence"/>
</dbReference>
<dbReference type="InterPro" id="IPR006598">
    <property type="entry name" value="CAP10"/>
</dbReference>
<organism evidence="3 4">
    <name type="scientific">Tremella mesenterica</name>
    <name type="common">Jelly fungus</name>
    <dbReference type="NCBI Taxonomy" id="5217"/>
    <lineage>
        <taxon>Eukaryota</taxon>
        <taxon>Fungi</taxon>
        <taxon>Dikarya</taxon>
        <taxon>Basidiomycota</taxon>
        <taxon>Agaricomycotina</taxon>
        <taxon>Tremellomycetes</taxon>
        <taxon>Tremellales</taxon>
        <taxon>Tremellaceae</taxon>
        <taxon>Tremella</taxon>
    </lineage>
</organism>
<gene>
    <name evidence="3" type="ORF">M231_04997</name>
</gene>
<dbReference type="AlphaFoldDB" id="A0A4Q1BJ74"/>
<dbReference type="OrthoDB" id="541052at2759"/>
<dbReference type="PANTHER" id="PTHR12203:SF118">
    <property type="entry name" value="BETA-1,2-XYLOSYLTRANSFERASE 1"/>
    <property type="match status" value="1"/>
</dbReference>
<name>A0A4Q1BJ74_TREME</name>
<protein>
    <recommendedName>
        <fullName evidence="2">Glycosyl transferase CAP10 domain-containing protein</fullName>
    </recommendedName>
</protein>
<dbReference type="SMART" id="SM00672">
    <property type="entry name" value="CAP10"/>
    <property type="match status" value="1"/>
</dbReference>
<reference evidence="3 4" key="1">
    <citation type="submission" date="2016-06" db="EMBL/GenBank/DDBJ databases">
        <title>Evolution of pathogenesis and genome organization in the Tremellales.</title>
        <authorList>
            <person name="Cuomo C."/>
            <person name="Litvintseva A."/>
            <person name="Heitman J."/>
            <person name="Chen Y."/>
            <person name="Sun S."/>
            <person name="Springer D."/>
            <person name="Dromer F."/>
            <person name="Young S."/>
            <person name="Zeng Q."/>
            <person name="Chapman S."/>
            <person name="Gujja S."/>
            <person name="Saif S."/>
            <person name="Birren B."/>
        </authorList>
    </citation>
    <scope>NUCLEOTIDE SEQUENCE [LARGE SCALE GENOMIC DNA]</scope>
    <source>
        <strain evidence="3 4">ATCC 28783</strain>
    </source>
</reference>
<feature type="domain" description="Glycosyl transferase CAP10" evidence="2">
    <location>
        <begin position="335"/>
        <end position="622"/>
    </location>
</feature>
<dbReference type="VEuPathDB" id="FungiDB:TREMEDRAFT_63970"/>
<evidence type="ECO:0000313" key="4">
    <source>
        <dbReference type="Proteomes" id="UP000289152"/>
    </source>
</evidence>
<evidence type="ECO:0000259" key="2">
    <source>
        <dbReference type="SMART" id="SM00672"/>
    </source>
</evidence>
<dbReference type="InParanoid" id="A0A4Q1BJ74"/>